<evidence type="ECO:0000256" key="10">
    <source>
        <dbReference type="SAM" id="Phobius"/>
    </source>
</evidence>
<dbReference type="InterPro" id="IPR043926">
    <property type="entry name" value="ABCG_dom"/>
</dbReference>
<evidence type="ECO:0000256" key="3">
    <source>
        <dbReference type="ARBA" id="ARBA00022448"/>
    </source>
</evidence>
<feature type="domain" description="ABC transporter" evidence="11">
    <location>
        <begin position="13"/>
        <end position="250"/>
    </location>
</feature>
<evidence type="ECO:0000256" key="7">
    <source>
        <dbReference type="ARBA" id="ARBA00022989"/>
    </source>
</evidence>
<dbReference type="SUPFAM" id="SSF52540">
    <property type="entry name" value="P-loop containing nucleoside triphosphate hydrolases"/>
    <property type="match status" value="1"/>
</dbReference>
<feature type="transmembrane region" description="Helical" evidence="10">
    <location>
        <begin position="672"/>
        <end position="698"/>
    </location>
</feature>
<feature type="region of interest" description="Disordered" evidence="9">
    <location>
        <begin position="279"/>
        <end position="418"/>
    </location>
</feature>
<evidence type="ECO:0000313" key="12">
    <source>
        <dbReference type="EMBL" id="KAJ7318630.1"/>
    </source>
</evidence>
<evidence type="ECO:0000256" key="4">
    <source>
        <dbReference type="ARBA" id="ARBA00022692"/>
    </source>
</evidence>
<dbReference type="PANTHER" id="PTHR48041">
    <property type="entry name" value="ABC TRANSPORTER G FAMILY MEMBER 28"/>
    <property type="match status" value="1"/>
</dbReference>
<dbReference type="AlphaFoldDB" id="A0A9X0CCK4"/>
<dbReference type="InterPro" id="IPR050352">
    <property type="entry name" value="ABCG_transporters"/>
</dbReference>
<gene>
    <name evidence="12" type="ORF">OS493_037746</name>
</gene>
<dbReference type="PROSITE" id="PS50893">
    <property type="entry name" value="ABC_TRANSPORTER_2"/>
    <property type="match status" value="1"/>
</dbReference>
<protein>
    <recommendedName>
        <fullName evidence="11">ABC transporter domain-containing protein</fullName>
    </recommendedName>
</protein>
<dbReference type="GO" id="GO:0005886">
    <property type="term" value="C:plasma membrane"/>
    <property type="evidence" value="ECO:0007669"/>
    <property type="project" value="TreeGrafter"/>
</dbReference>
<dbReference type="InterPro" id="IPR003439">
    <property type="entry name" value="ABC_transporter-like_ATP-bd"/>
</dbReference>
<dbReference type="GO" id="GO:0140359">
    <property type="term" value="F:ABC-type transporter activity"/>
    <property type="evidence" value="ECO:0007669"/>
    <property type="project" value="InterPro"/>
</dbReference>
<comment type="similarity">
    <text evidence="2">Belongs to the ABC transporter superfamily. ABCG family. Eye pigment precursor importer (TC 3.A.1.204) subfamily.</text>
</comment>
<evidence type="ECO:0000256" key="9">
    <source>
        <dbReference type="SAM" id="MobiDB-lite"/>
    </source>
</evidence>
<dbReference type="PROSITE" id="PS00211">
    <property type="entry name" value="ABC_TRANSPORTER_1"/>
    <property type="match status" value="1"/>
</dbReference>
<dbReference type="GO" id="GO:0005524">
    <property type="term" value="F:ATP binding"/>
    <property type="evidence" value="ECO:0007669"/>
    <property type="project" value="UniProtKB-KW"/>
</dbReference>
<feature type="transmembrane region" description="Helical" evidence="10">
    <location>
        <begin position="704"/>
        <end position="722"/>
    </location>
</feature>
<feature type="transmembrane region" description="Helical" evidence="10">
    <location>
        <begin position="637"/>
        <end position="665"/>
    </location>
</feature>
<reference evidence="12" key="1">
    <citation type="submission" date="2023-01" db="EMBL/GenBank/DDBJ databases">
        <title>Genome assembly of the deep-sea coral Lophelia pertusa.</title>
        <authorList>
            <person name="Herrera S."/>
            <person name="Cordes E."/>
        </authorList>
    </citation>
    <scope>NUCLEOTIDE SEQUENCE</scope>
    <source>
        <strain evidence="12">USNM1676648</strain>
        <tissue evidence="12">Polyp</tissue>
    </source>
</reference>
<evidence type="ECO:0000256" key="2">
    <source>
        <dbReference type="ARBA" id="ARBA00005814"/>
    </source>
</evidence>
<evidence type="ECO:0000256" key="8">
    <source>
        <dbReference type="ARBA" id="ARBA00023136"/>
    </source>
</evidence>
<feature type="transmembrane region" description="Helical" evidence="10">
    <location>
        <begin position="596"/>
        <end position="617"/>
    </location>
</feature>
<dbReference type="CDD" id="cd03213">
    <property type="entry name" value="ABCG_EPDR"/>
    <property type="match status" value="1"/>
</dbReference>
<dbReference type="SMART" id="SM00382">
    <property type="entry name" value="AAA"/>
    <property type="match status" value="1"/>
</dbReference>
<feature type="compositionally biased region" description="Low complexity" evidence="9">
    <location>
        <begin position="452"/>
        <end position="468"/>
    </location>
</feature>
<dbReference type="Proteomes" id="UP001163046">
    <property type="component" value="Unassembled WGS sequence"/>
</dbReference>
<feature type="region of interest" description="Disordered" evidence="9">
    <location>
        <begin position="447"/>
        <end position="468"/>
    </location>
</feature>
<dbReference type="Gene3D" id="3.40.50.300">
    <property type="entry name" value="P-loop containing nucleotide triphosphate hydrolases"/>
    <property type="match status" value="1"/>
</dbReference>
<dbReference type="Pfam" id="PF01061">
    <property type="entry name" value="ABC2_membrane"/>
    <property type="match status" value="1"/>
</dbReference>
<evidence type="ECO:0000259" key="11">
    <source>
        <dbReference type="PROSITE" id="PS50893"/>
    </source>
</evidence>
<name>A0A9X0CCK4_9CNID</name>
<keyword evidence="3" id="KW-0813">Transport</keyword>
<dbReference type="Pfam" id="PF00005">
    <property type="entry name" value="ABC_tran"/>
    <property type="match status" value="1"/>
</dbReference>
<sequence length="820" mass="91402">MNEEVEENVPIFLSFSNLGVKIEDRDILQNVSGKVHPGEMLAVMGPSGSGKTTLLNILAGRLSPKDGEILLNGTKLNRKLKKKICYVLQEDIFFANLTLRETLTFSAMLRLPDTLSKAQKLQKVEEIVDNLDVRRCLETKIGSPFERGLSGGEKKRANIGCELITNPSLIFLDEPTSGLDSSNALNLVKTLKNFAAREKKTVVTTIHQPSSQIFYMFDKVLLLCGGQVAYYGKANKVLDFFESIGLVCDAHFNPADFILEKVTEGEDVQERIVKGWAERRKRHHKYSTMSTEHRPASLEAPSPDPQNTGKDKLENFQDAASETSSRSSVKSPDEDNAEEEDGQPSATEDLAQQTAGVSGYSSLDVVDNNSDVPEKENVDSGAGDRIRESDEQLILSETVHQNEVEDTPRPESKAELLPDETQRIEKENQTPNGHVASGIDEVSLELSGANESSTPLISSPKPSPSKTLWRNVRGSFTKSSDDLAPSVHTEARLSSADFSVAVVTYKRNTSRDYSKIDVHDHDDDEDHSALYSDISTSWATSFWTQFTVLLQRTFKQSLPDILSKLNFTQHVLMALIAGLIWFQLPYKEESIMDRYSLLFFCNVYWNFNTLFTALVSFPNERTVVNKERAAGYYRLSAYYFAKLFSELPLVICQPTLFLTIVYWMAGLNRSEAFLGALFVLLLTAITGQSVGLCIGATVMDFKKSIVVAAVYGLTCMLLGGFYQQHIPPWLSWLQYSAVITYSYDAALSIEFANSPSFRCQAMDSSYAGCRNNGTTIQGSEILHKLNVSRSVGENIAALLVFIIIFRSLTYLSLRYLRKPK</sequence>
<evidence type="ECO:0000256" key="6">
    <source>
        <dbReference type="ARBA" id="ARBA00022840"/>
    </source>
</evidence>
<keyword evidence="13" id="KW-1185">Reference proteome</keyword>
<dbReference type="EMBL" id="MU827853">
    <property type="protein sequence ID" value="KAJ7318630.1"/>
    <property type="molecule type" value="Genomic_DNA"/>
</dbReference>
<keyword evidence="5" id="KW-0547">Nucleotide-binding</keyword>
<keyword evidence="8 10" id="KW-0472">Membrane</keyword>
<proteinExistence type="inferred from homology"/>
<comment type="caution">
    <text evidence="12">The sequence shown here is derived from an EMBL/GenBank/DDBJ whole genome shotgun (WGS) entry which is preliminary data.</text>
</comment>
<feature type="compositionally biased region" description="Polar residues" evidence="9">
    <location>
        <begin position="344"/>
        <end position="371"/>
    </location>
</feature>
<keyword evidence="4 10" id="KW-0812">Transmembrane</keyword>
<feature type="compositionally biased region" description="Basic and acidic residues" evidence="9">
    <location>
        <begin position="400"/>
        <end position="418"/>
    </location>
</feature>
<dbReference type="InterPro" id="IPR003593">
    <property type="entry name" value="AAA+_ATPase"/>
</dbReference>
<feature type="compositionally biased region" description="Polar residues" evidence="9">
    <location>
        <begin position="318"/>
        <end position="330"/>
    </location>
</feature>
<accession>A0A9X0CCK4</accession>
<dbReference type="InterPro" id="IPR013525">
    <property type="entry name" value="ABC2_TM"/>
</dbReference>
<dbReference type="Pfam" id="PF19055">
    <property type="entry name" value="ABC2_membrane_7"/>
    <property type="match status" value="1"/>
</dbReference>
<evidence type="ECO:0000256" key="5">
    <source>
        <dbReference type="ARBA" id="ARBA00022741"/>
    </source>
</evidence>
<dbReference type="PANTHER" id="PTHR48041:SF63">
    <property type="entry name" value="EARLY GENE AT 23, ISOFORM C"/>
    <property type="match status" value="1"/>
</dbReference>
<dbReference type="GO" id="GO:0016887">
    <property type="term" value="F:ATP hydrolysis activity"/>
    <property type="evidence" value="ECO:0007669"/>
    <property type="project" value="InterPro"/>
</dbReference>
<evidence type="ECO:0000313" key="13">
    <source>
        <dbReference type="Proteomes" id="UP001163046"/>
    </source>
</evidence>
<dbReference type="InterPro" id="IPR027417">
    <property type="entry name" value="P-loop_NTPase"/>
</dbReference>
<feature type="compositionally biased region" description="Basic and acidic residues" evidence="9">
    <location>
        <begin position="372"/>
        <end position="390"/>
    </location>
</feature>
<dbReference type="OrthoDB" id="66620at2759"/>
<keyword evidence="6" id="KW-0067">ATP-binding</keyword>
<organism evidence="12 13">
    <name type="scientific">Desmophyllum pertusum</name>
    <dbReference type="NCBI Taxonomy" id="174260"/>
    <lineage>
        <taxon>Eukaryota</taxon>
        <taxon>Metazoa</taxon>
        <taxon>Cnidaria</taxon>
        <taxon>Anthozoa</taxon>
        <taxon>Hexacorallia</taxon>
        <taxon>Scleractinia</taxon>
        <taxon>Caryophylliina</taxon>
        <taxon>Caryophylliidae</taxon>
        <taxon>Desmophyllum</taxon>
    </lineage>
</organism>
<dbReference type="InterPro" id="IPR017871">
    <property type="entry name" value="ABC_transporter-like_CS"/>
</dbReference>
<comment type="subcellular location">
    <subcellularLocation>
        <location evidence="1">Membrane</location>
        <topology evidence="1">Multi-pass membrane protein</topology>
    </subcellularLocation>
</comment>
<feature type="transmembrane region" description="Helical" evidence="10">
    <location>
        <begin position="795"/>
        <end position="816"/>
    </location>
</feature>
<dbReference type="FunFam" id="3.40.50.300:FF:001276">
    <property type="entry name" value="Uncharacterized protein, isoform A"/>
    <property type="match status" value="1"/>
</dbReference>
<keyword evidence="7 10" id="KW-1133">Transmembrane helix</keyword>
<evidence type="ECO:0000256" key="1">
    <source>
        <dbReference type="ARBA" id="ARBA00004141"/>
    </source>
</evidence>